<dbReference type="InterPro" id="IPR002810">
    <property type="entry name" value="NfeD-like_C"/>
</dbReference>
<dbReference type="PANTHER" id="PTHR33507:SF3">
    <property type="entry name" value="INNER MEMBRANE PROTEIN YBBJ"/>
    <property type="match status" value="1"/>
</dbReference>
<organism evidence="7 8">
    <name type="scientific">Amphibacillus indicireducens</name>
    <dbReference type="NCBI Taxonomy" id="1076330"/>
    <lineage>
        <taxon>Bacteria</taxon>
        <taxon>Bacillati</taxon>
        <taxon>Bacillota</taxon>
        <taxon>Bacilli</taxon>
        <taxon>Bacillales</taxon>
        <taxon>Bacillaceae</taxon>
        <taxon>Amphibacillus</taxon>
    </lineage>
</organism>
<evidence type="ECO:0000256" key="3">
    <source>
        <dbReference type="ARBA" id="ARBA00022989"/>
    </source>
</evidence>
<keyword evidence="3 5" id="KW-1133">Transmembrane helix</keyword>
<sequence length="218" mass="24155">MDIFSLYWISFFIIGIGTMLLIGELLVRARGLFALIGFSLITLYFYAYLDTSMIITMTILYFLGIIFIFIDGEFINDGTLAGIGVLLMIISVGVSSPNWIVGLYAIIGVVIGAVSSLVWLKVLPKRKMWTKIALLDRLTDEQGYSSVNVEHQKLIGKTGITLSNLRPVGTIKIDDNNYSAISNGYWIEKETEIIVKQVDGTRILVDTLDKSNGKARGS</sequence>
<feature type="transmembrane region" description="Helical" evidence="5">
    <location>
        <begin position="100"/>
        <end position="120"/>
    </location>
</feature>
<dbReference type="RefSeq" id="WP_344911933.1">
    <property type="nucleotide sequence ID" value="NZ_BAABDL010000084.1"/>
</dbReference>
<proteinExistence type="predicted"/>
<name>A0ABP7VNW5_9BACI</name>
<feature type="domain" description="NfeD-like C-terminal" evidence="6">
    <location>
        <begin position="153"/>
        <end position="205"/>
    </location>
</feature>
<dbReference type="EMBL" id="BAABDL010000084">
    <property type="protein sequence ID" value="GAA4070761.1"/>
    <property type="molecule type" value="Genomic_DNA"/>
</dbReference>
<dbReference type="InterPro" id="IPR012340">
    <property type="entry name" value="NA-bd_OB-fold"/>
</dbReference>
<keyword evidence="4 5" id="KW-0472">Membrane</keyword>
<dbReference type="InterPro" id="IPR052165">
    <property type="entry name" value="Membrane_assoc_protease"/>
</dbReference>
<evidence type="ECO:0000256" key="1">
    <source>
        <dbReference type="ARBA" id="ARBA00004141"/>
    </source>
</evidence>
<reference evidence="8" key="1">
    <citation type="journal article" date="2019" name="Int. J. Syst. Evol. Microbiol.">
        <title>The Global Catalogue of Microorganisms (GCM) 10K type strain sequencing project: providing services to taxonomists for standard genome sequencing and annotation.</title>
        <authorList>
            <consortium name="The Broad Institute Genomics Platform"/>
            <consortium name="The Broad Institute Genome Sequencing Center for Infectious Disease"/>
            <person name="Wu L."/>
            <person name="Ma J."/>
        </authorList>
    </citation>
    <scope>NUCLEOTIDE SEQUENCE [LARGE SCALE GENOMIC DNA]</scope>
    <source>
        <strain evidence="8">JCM 17250</strain>
    </source>
</reference>
<protein>
    <recommendedName>
        <fullName evidence="6">NfeD-like C-terminal domain-containing protein</fullName>
    </recommendedName>
</protein>
<keyword evidence="2 5" id="KW-0812">Transmembrane</keyword>
<evidence type="ECO:0000256" key="5">
    <source>
        <dbReference type="SAM" id="Phobius"/>
    </source>
</evidence>
<evidence type="ECO:0000256" key="4">
    <source>
        <dbReference type="ARBA" id="ARBA00023136"/>
    </source>
</evidence>
<comment type="subcellular location">
    <subcellularLocation>
        <location evidence="1">Membrane</location>
        <topology evidence="1">Multi-pass membrane protein</topology>
    </subcellularLocation>
</comment>
<gene>
    <name evidence="7" type="ORF">GCM10022410_15480</name>
</gene>
<feature type="transmembrane region" description="Helical" evidence="5">
    <location>
        <begin position="6"/>
        <end position="22"/>
    </location>
</feature>
<dbReference type="Pfam" id="PF01957">
    <property type="entry name" value="NfeD"/>
    <property type="match status" value="1"/>
</dbReference>
<evidence type="ECO:0000256" key="2">
    <source>
        <dbReference type="ARBA" id="ARBA00022692"/>
    </source>
</evidence>
<feature type="transmembrane region" description="Helical" evidence="5">
    <location>
        <begin position="29"/>
        <end position="47"/>
    </location>
</feature>
<dbReference type="Proteomes" id="UP001501734">
    <property type="component" value="Unassembled WGS sequence"/>
</dbReference>
<dbReference type="PANTHER" id="PTHR33507">
    <property type="entry name" value="INNER MEMBRANE PROTEIN YBBJ"/>
    <property type="match status" value="1"/>
</dbReference>
<feature type="transmembrane region" description="Helical" evidence="5">
    <location>
        <begin position="77"/>
        <end position="94"/>
    </location>
</feature>
<evidence type="ECO:0000313" key="8">
    <source>
        <dbReference type="Proteomes" id="UP001501734"/>
    </source>
</evidence>
<comment type="caution">
    <text evidence="7">The sequence shown here is derived from an EMBL/GenBank/DDBJ whole genome shotgun (WGS) entry which is preliminary data.</text>
</comment>
<dbReference type="Gene3D" id="2.40.50.140">
    <property type="entry name" value="Nucleic acid-binding proteins"/>
    <property type="match status" value="1"/>
</dbReference>
<evidence type="ECO:0000259" key="6">
    <source>
        <dbReference type="Pfam" id="PF01957"/>
    </source>
</evidence>
<accession>A0ABP7VNW5</accession>
<evidence type="ECO:0000313" key="7">
    <source>
        <dbReference type="EMBL" id="GAA4070761.1"/>
    </source>
</evidence>
<keyword evidence="8" id="KW-1185">Reference proteome</keyword>
<feature type="transmembrane region" description="Helical" evidence="5">
    <location>
        <begin position="53"/>
        <end position="70"/>
    </location>
</feature>